<protein>
    <submittedName>
        <fullName evidence="1">Uncharacterized protein</fullName>
    </submittedName>
</protein>
<dbReference type="EMBL" id="LR796338">
    <property type="protein sequence ID" value="CAB4137082.1"/>
    <property type="molecule type" value="Genomic_DNA"/>
</dbReference>
<sequence length="100" mass="10748">MPRNNTDFHNSILLHRGFSDVSSIDELDTSKLGTHWTTDKGIADDFATWGESGKGLTVSAEVHPDHVKAEEGEGMAEGEVHVPKGTPVKIVSHGNRKGTA</sequence>
<name>A0A6J5LTK0_9CAUD</name>
<evidence type="ECO:0000313" key="1">
    <source>
        <dbReference type="EMBL" id="CAB4137082.1"/>
    </source>
</evidence>
<gene>
    <name evidence="1" type="ORF">UFOVP325_11</name>
    <name evidence="2" type="ORF">UFOVP430_6</name>
</gene>
<proteinExistence type="predicted"/>
<organism evidence="1">
    <name type="scientific">uncultured Caudovirales phage</name>
    <dbReference type="NCBI Taxonomy" id="2100421"/>
    <lineage>
        <taxon>Viruses</taxon>
        <taxon>Duplodnaviria</taxon>
        <taxon>Heunggongvirae</taxon>
        <taxon>Uroviricota</taxon>
        <taxon>Caudoviricetes</taxon>
        <taxon>Peduoviridae</taxon>
        <taxon>Maltschvirus</taxon>
        <taxon>Maltschvirus maltsch</taxon>
    </lineage>
</organism>
<accession>A0A6J5LTK0</accession>
<evidence type="ECO:0000313" key="2">
    <source>
        <dbReference type="EMBL" id="CAB4147001.1"/>
    </source>
</evidence>
<dbReference type="EMBL" id="LR796481">
    <property type="protein sequence ID" value="CAB4147001.1"/>
    <property type="molecule type" value="Genomic_DNA"/>
</dbReference>
<reference evidence="1" key="1">
    <citation type="submission" date="2020-04" db="EMBL/GenBank/DDBJ databases">
        <authorList>
            <person name="Chiriac C."/>
            <person name="Salcher M."/>
            <person name="Ghai R."/>
            <person name="Kavagutti S V."/>
        </authorList>
    </citation>
    <scope>NUCLEOTIDE SEQUENCE</scope>
</reference>